<reference evidence="1" key="2">
    <citation type="submission" date="2021-10" db="EMBL/GenBank/DDBJ databases">
        <authorList>
            <person name="Piombo E."/>
        </authorList>
    </citation>
    <scope>NUCLEOTIDE SEQUENCE</scope>
</reference>
<dbReference type="EMBL" id="CADEHS020000014">
    <property type="protein sequence ID" value="CAG9947908.1"/>
    <property type="molecule type" value="Genomic_DNA"/>
</dbReference>
<gene>
    <name evidence="1" type="ORF">CRV2_00013442</name>
</gene>
<dbReference type="Proteomes" id="UP000836387">
    <property type="component" value="Unassembled WGS sequence"/>
</dbReference>
<protein>
    <submittedName>
        <fullName evidence="1">Uncharacterized protein</fullName>
    </submittedName>
</protein>
<sequence>MHFVKTTLSLFVLASLTSGQSVDPHDAVAVRSTEEYRNYIAARDEFVEALGLYRRKFGGRKCLEFSGKYKCYFNAASAVCGCSKDKFNKPCSC</sequence>
<evidence type="ECO:0000313" key="2">
    <source>
        <dbReference type="Proteomes" id="UP000836387"/>
    </source>
</evidence>
<keyword evidence="2" id="KW-1185">Reference proteome</keyword>
<comment type="caution">
    <text evidence="1">The sequence shown here is derived from an EMBL/GenBank/DDBJ whole genome shotgun (WGS) entry which is preliminary data.</text>
</comment>
<evidence type="ECO:0000313" key="1">
    <source>
        <dbReference type="EMBL" id="CAG9947908.1"/>
    </source>
</evidence>
<reference evidence="1" key="1">
    <citation type="submission" date="2020-04" db="EMBL/GenBank/DDBJ databases">
        <authorList>
            <person name="Broberg M."/>
        </authorList>
    </citation>
    <scope>NUCLEOTIDE SEQUENCE</scope>
</reference>
<name>A0ACA9U3V3_BIOOC</name>
<accession>A0ACA9U3V3</accession>
<organism evidence="1 2">
    <name type="scientific">Clonostachys rosea f. rosea IK726</name>
    <dbReference type="NCBI Taxonomy" id="1349383"/>
    <lineage>
        <taxon>Eukaryota</taxon>
        <taxon>Fungi</taxon>
        <taxon>Dikarya</taxon>
        <taxon>Ascomycota</taxon>
        <taxon>Pezizomycotina</taxon>
        <taxon>Sordariomycetes</taxon>
        <taxon>Hypocreomycetidae</taxon>
        <taxon>Hypocreales</taxon>
        <taxon>Bionectriaceae</taxon>
        <taxon>Clonostachys</taxon>
    </lineage>
</organism>
<proteinExistence type="predicted"/>